<accession>A0ABS2GQV4</accession>
<evidence type="ECO:0000313" key="2">
    <source>
        <dbReference type="EMBL" id="MBM6928185.1"/>
    </source>
</evidence>
<keyword evidence="3" id="KW-1185">Reference proteome</keyword>
<gene>
    <name evidence="2" type="ORF">H5985_02730</name>
</gene>
<protein>
    <submittedName>
        <fullName evidence="2">DUF882 domain-containing protein</fullName>
    </submittedName>
</protein>
<comment type="caution">
    <text evidence="2">The sequence shown here is derived from an EMBL/GenBank/DDBJ whole genome shotgun (WGS) entry which is preliminary data.</text>
</comment>
<dbReference type="InterPro" id="IPR013230">
    <property type="entry name" value="Peptidase_M15A_C"/>
</dbReference>
<dbReference type="Pfam" id="PF08291">
    <property type="entry name" value="Peptidase_M15_3"/>
    <property type="match status" value="1"/>
</dbReference>
<dbReference type="Gene3D" id="3.30.1380.10">
    <property type="match status" value="1"/>
</dbReference>
<evidence type="ECO:0000313" key="3">
    <source>
        <dbReference type="Proteomes" id="UP000777002"/>
    </source>
</evidence>
<dbReference type="RefSeq" id="WP_205049786.1">
    <property type="nucleotide sequence ID" value="NZ_JACJKX010000003.1"/>
</dbReference>
<feature type="domain" description="Peptidase M15A C-terminal" evidence="1">
    <location>
        <begin position="19"/>
        <end position="112"/>
    </location>
</feature>
<dbReference type="SUPFAM" id="SSF55166">
    <property type="entry name" value="Hedgehog/DD-peptidase"/>
    <property type="match status" value="1"/>
</dbReference>
<dbReference type="Proteomes" id="UP000777002">
    <property type="component" value="Unassembled WGS sequence"/>
</dbReference>
<sequence length="124" mass="13940">MKIGFFDTKEFESKDGKQSPFDDTVVKRELIVKLNAIRSRYGKPIVVTSGYRSPEHNATVGGVKNSYHTLGLAADIRPLSKNMADLPELQRICDEMNPNGGVGFYNTFVHVDVRGEHARWDERG</sequence>
<reference evidence="2 3" key="1">
    <citation type="journal article" date="2021" name="Sci. Rep.">
        <title>The distribution of antibiotic resistance genes in chicken gut microbiota commensals.</title>
        <authorList>
            <person name="Juricova H."/>
            <person name="Matiasovicova J."/>
            <person name="Kubasova T."/>
            <person name="Cejkova D."/>
            <person name="Rychlik I."/>
        </authorList>
    </citation>
    <scope>NUCLEOTIDE SEQUENCE [LARGE SCALE GENOMIC DNA]</scope>
    <source>
        <strain evidence="2 3">An562</strain>
    </source>
</reference>
<evidence type="ECO:0000259" key="1">
    <source>
        <dbReference type="Pfam" id="PF08291"/>
    </source>
</evidence>
<proteinExistence type="predicted"/>
<organism evidence="2 3">
    <name type="scientific">Parasutterella secunda</name>
    <dbReference type="NCBI Taxonomy" id="626947"/>
    <lineage>
        <taxon>Bacteria</taxon>
        <taxon>Pseudomonadati</taxon>
        <taxon>Pseudomonadota</taxon>
        <taxon>Betaproteobacteria</taxon>
        <taxon>Burkholderiales</taxon>
        <taxon>Sutterellaceae</taxon>
        <taxon>Parasutterella</taxon>
    </lineage>
</organism>
<dbReference type="InterPro" id="IPR009045">
    <property type="entry name" value="Zn_M74/Hedgehog-like"/>
</dbReference>
<dbReference type="EMBL" id="JACJKX010000003">
    <property type="protein sequence ID" value="MBM6928185.1"/>
    <property type="molecule type" value="Genomic_DNA"/>
</dbReference>
<name>A0ABS2GQV4_9BURK</name>